<sequence>MGTGHAGNFSNHGFLEADRLLNGREAKERHRLAQVTCQFSKTTRRSGAPECQVRYNFRSNIEDTTGPCSSS</sequence>
<organism evidence="1 2">
    <name type="scientific">Oryza meyeriana var. granulata</name>
    <dbReference type="NCBI Taxonomy" id="110450"/>
    <lineage>
        <taxon>Eukaryota</taxon>
        <taxon>Viridiplantae</taxon>
        <taxon>Streptophyta</taxon>
        <taxon>Embryophyta</taxon>
        <taxon>Tracheophyta</taxon>
        <taxon>Spermatophyta</taxon>
        <taxon>Magnoliopsida</taxon>
        <taxon>Liliopsida</taxon>
        <taxon>Poales</taxon>
        <taxon>Poaceae</taxon>
        <taxon>BOP clade</taxon>
        <taxon>Oryzoideae</taxon>
        <taxon>Oryzeae</taxon>
        <taxon>Oryzinae</taxon>
        <taxon>Oryza</taxon>
        <taxon>Oryza meyeriana</taxon>
    </lineage>
</organism>
<protein>
    <submittedName>
        <fullName evidence="1">Uncharacterized protein</fullName>
    </submittedName>
</protein>
<evidence type="ECO:0000313" key="2">
    <source>
        <dbReference type="Proteomes" id="UP000479710"/>
    </source>
</evidence>
<evidence type="ECO:0000313" key="1">
    <source>
        <dbReference type="EMBL" id="KAF0921741.1"/>
    </source>
</evidence>
<keyword evidence="2" id="KW-1185">Reference proteome</keyword>
<dbReference type="Proteomes" id="UP000479710">
    <property type="component" value="Unassembled WGS sequence"/>
</dbReference>
<dbReference type="AlphaFoldDB" id="A0A6G1EAP8"/>
<reference evidence="1 2" key="1">
    <citation type="submission" date="2019-11" db="EMBL/GenBank/DDBJ databases">
        <title>Whole genome sequence of Oryza granulata.</title>
        <authorList>
            <person name="Li W."/>
        </authorList>
    </citation>
    <scope>NUCLEOTIDE SEQUENCE [LARGE SCALE GENOMIC DNA]</scope>
    <source>
        <strain evidence="2">cv. Menghai</strain>
        <tissue evidence="1">Leaf</tissue>
    </source>
</reference>
<comment type="caution">
    <text evidence="1">The sequence shown here is derived from an EMBL/GenBank/DDBJ whole genome shotgun (WGS) entry which is preliminary data.</text>
</comment>
<dbReference type="EMBL" id="SPHZ02000004">
    <property type="protein sequence ID" value="KAF0921741.1"/>
    <property type="molecule type" value="Genomic_DNA"/>
</dbReference>
<accession>A0A6G1EAP8</accession>
<name>A0A6G1EAP8_9ORYZ</name>
<proteinExistence type="predicted"/>
<gene>
    <name evidence="1" type="ORF">E2562_017009</name>
</gene>